<dbReference type="GO" id="GO:0009246">
    <property type="term" value="P:enterobacterial common antigen biosynthetic process"/>
    <property type="evidence" value="ECO:0007669"/>
    <property type="project" value="TreeGrafter"/>
</dbReference>
<dbReference type="Pfam" id="PF01757">
    <property type="entry name" value="Acyl_transf_3"/>
    <property type="match status" value="1"/>
</dbReference>
<evidence type="ECO:0000313" key="10">
    <source>
        <dbReference type="Proteomes" id="UP000198034"/>
    </source>
</evidence>
<dbReference type="EMBL" id="MTCY01000040">
    <property type="protein sequence ID" value="OWP75474.1"/>
    <property type="molecule type" value="Genomic_DNA"/>
</dbReference>
<feature type="transmembrane region" description="Helical" evidence="7">
    <location>
        <begin position="72"/>
        <end position="89"/>
    </location>
</feature>
<feature type="transmembrane region" description="Helical" evidence="7">
    <location>
        <begin position="290"/>
        <end position="308"/>
    </location>
</feature>
<dbReference type="GO" id="GO:0005886">
    <property type="term" value="C:plasma membrane"/>
    <property type="evidence" value="ECO:0007669"/>
    <property type="project" value="UniProtKB-SubCell"/>
</dbReference>
<dbReference type="PANTHER" id="PTHR40074:SF2">
    <property type="entry name" value="O-ACETYLTRANSFERASE WECH"/>
    <property type="match status" value="1"/>
</dbReference>
<feature type="transmembrane region" description="Helical" evidence="7">
    <location>
        <begin position="42"/>
        <end position="60"/>
    </location>
</feature>
<name>A0A246G8S3_9FLAO</name>
<evidence type="ECO:0000256" key="5">
    <source>
        <dbReference type="ARBA" id="ARBA00022989"/>
    </source>
</evidence>
<keyword evidence="3" id="KW-1003">Cell membrane</keyword>
<feature type="transmembrane region" description="Helical" evidence="7">
    <location>
        <begin position="141"/>
        <end position="158"/>
    </location>
</feature>
<dbReference type="Proteomes" id="UP000198034">
    <property type="component" value="Unassembled WGS sequence"/>
</dbReference>
<reference evidence="9 10" key="1">
    <citation type="journal article" date="2017" name="Infect. Genet. Evol.">
        <title>Comparative genome analysis of fish pathogen Flavobacterium columnare reveals extensive sequence diversity within the species.</title>
        <authorList>
            <person name="Kayansamruaj P."/>
            <person name="Dong H.T."/>
            <person name="Hirono I."/>
            <person name="Kondo H."/>
            <person name="Senapin S."/>
            <person name="Rodkhum C."/>
        </authorList>
    </citation>
    <scope>NUCLEOTIDE SEQUENCE [LARGE SCALE GENOMIC DNA]</scope>
    <source>
        <strain evidence="9 10">1214</strain>
    </source>
</reference>
<feature type="transmembrane region" description="Helical" evidence="7">
    <location>
        <begin position="109"/>
        <end position="132"/>
    </location>
</feature>
<evidence type="ECO:0000256" key="2">
    <source>
        <dbReference type="ARBA" id="ARBA00007400"/>
    </source>
</evidence>
<keyword evidence="4 7" id="KW-0812">Transmembrane</keyword>
<evidence type="ECO:0000256" key="1">
    <source>
        <dbReference type="ARBA" id="ARBA00004651"/>
    </source>
</evidence>
<evidence type="ECO:0000256" key="4">
    <source>
        <dbReference type="ARBA" id="ARBA00022692"/>
    </source>
</evidence>
<dbReference type="PANTHER" id="PTHR40074">
    <property type="entry name" value="O-ACETYLTRANSFERASE WECH"/>
    <property type="match status" value="1"/>
</dbReference>
<organism evidence="9 10">
    <name type="scientific">Flavobacterium columnare</name>
    <dbReference type="NCBI Taxonomy" id="996"/>
    <lineage>
        <taxon>Bacteria</taxon>
        <taxon>Pseudomonadati</taxon>
        <taxon>Bacteroidota</taxon>
        <taxon>Flavobacteriia</taxon>
        <taxon>Flavobacteriales</taxon>
        <taxon>Flavobacteriaceae</taxon>
        <taxon>Flavobacterium</taxon>
    </lineage>
</organism>
<evidence type="ECO:0000256" key="6">
    <source>
        <dbReference type="ARBA" id="ARBA00023136"/>
    </source>
</evidence>
<keyword evidence="6 7" id="KW-0472">Membrane</keyword>
<evidence type="ECO:0000313" key="9">
    <source>
        <dbReference type="EMBL" id="OWP75474.1"/>
    </source>
</evidence>
<comment type="caution">
    <text evidence="9">The sequence shown here is derived from an EMBL/GenBank/DDBJ whole genome shotgun (WGS) entry which is preliminary data.</text>
</comment>
<sequence>MRNNNLDILKIVMAFLVIALHIFPVSKIGGIEGLISYEIASGITRIAVPTFFLISGYFLRNKLNDTAYLWKYVKRILLLYMVWQLIYLPDLIRFYNLGWFSKPNMFLKIIYGYWHLWYLLATAIAVGLLYLFRNCTLTTKVVLIVLLLFVGYGFQIGIQSNYIHNLDIRFWYEIIGTTRNFLFFALPMMMIGTLYELWKDWISKMQWLLIPMWILLLVEVSLYYRYSVKAMDFLVVLPLLSMLTFNWVNNSKPITHKEIPSTFSLGIYLCHPYAIRVVTEFLPQKGFYDWLLKYPIICLVAISLWWIVEKVNKRFSWFF</sequence>
<feature type="transmembrane region" description="Helical" evidence="7">
    <location>
        <begin position="12"/>
        <end position="30"/>
    </location>
</feature>
<evidence type="ECO:0000259" key="8">
    <source>
        <dbReference type="Pfam" id="PF01757"/>
    </source>
</evidence>
<evidence type="ECO:0000256" key="7">
    <source>
        <dbReference type="SAM" id="Phobius"/>
    </source>
</evidence>
<dbReference type="GO" id="GO:0016413">
    <property type="term" value="F:O-acetyltransferase activity"/>
    <property type="evidence" value="ECO:0007669"/>
    <property type="project" value="TreeGrafter"/>
</dbReference>
<keyword evidence="5 7" id="KW-1133">Transmembrane helix</keyword>
<gene>
    <name evidence="9" type="ORF">BWK62_11945</name>
</gene>
<accession>A0A246G8S3</accession>
<protein>
    <recommendedName>
        <fullName evidence="8">Acyltransferase 3 domain-containing protein</fullName>
    </recommendedName>
</protein>
<feature type="domain" description="Acyltransferase 3" evidence="8">
    <location>
        <begin position="4"/>
        <end position="308"/>
    </location>
</feature>
<feature type="transmembrane region" description="Helical" evidence="7">
    <location>
        <begin position="170"/>
        <end position="195"/>
    </location>
</feature>
<comment type="subcellular location">
    <subcellularLocation>
        <location evidence="1">Cell membrane</location>
        <topology evidence="1">Multi-pass membrane protein</topology>
    </subcellularLocation>
</comment>
<dbReference type="InterPro" id="IPR002656">
    <property type="entry name" value="Acyl_transf_3_dom"/>
</dbReference>
<evidence type="ECO:0000256" key="3">
    <source>
        <dbReference type="ARBA" id="ARBA00022475"/>
    </source>
</evidence>
<comment type="similarity">
    <text evidence="2">Belongs to the acyltransferase 3 family.</text>
</comment>
<dbReference type="AlphaFoldDB" id="A0A246G8S3"/>
<feature type="transmembrane region" description="Helical" evidence="7">
    <location>
        <begin position="207"/>
        <end position="224"/>
    </location>
</feature>
<proteinExistence type="inferred from homology"/>